<dbReference type="EMBL" id="JAOYFC010000002">
    <property type="protein sequence ID" value="MCV6825480.1"/>
    <property type="molecule type" value="Genomic_DNA"/>
</dbReference>
<dbReference type="InterPro" id="IPR011009">
    <property type="entry name" value="Kinase-like_dom_sf"/>
</dbReference>
<comment type="caution">
    <text evidence="2">The sequence shown here is derived from an EMBL/GenBank/DDBJ whole genome shotgun (WGS) entry which is preliminary data.</text>
</comment>
<dbReference type="GO" id="GO:0004672">
    <property type="term" value="F:protein kinase activity"/>
    <property type="evidence" value="ECO:0007669"/>
    <property type="project" value="InterPro"/>
</dbReference>
<gene>
    <name evidence="2" type="ORF">OH136_13040</name>
</gene>
<feature type="domain" description="Aminoglycoside phosphotransferase" evidence="1">
    <location>
        <begin position="56"/>
        <end position="237"/>
    </location>
</feature>
<dbReference type="RefSeq" id="WP_263954354.1">
    <property type="nucleotide sequence ID" value="NZ_JAOYFC010000002.1"/>
</dbReference>
<evidence type="ECO:0000259" key="1">
    <source>
        <dbReference type="Pfam" id="PF01636"/>
    </source>
</evidence>
<keyword evidence="3" id="KW-1185">Reference proteome</keyword>
<dbReference type="AlphaFoldDB" id="A0AAE3LUR8"/>
<accession>A0AAE3LUR8</accession>
<dbReference type="InterPro" id="IPR002575">
    <property type="entry name" value="Aminoglycoside_PTrfase"/>
</dbReference>
<evidence type="ECO:0000313" key="2">
    <source>
        <dbReference type="EMBL" id="MCV6825480.1"/>
    </source>
</evidence>
<dbReference type="Pfam" id="PF01636">
    <property type="entry name" value="APH"/>
    <property type="match status" value="1"/>
</dbReference>
<dbReference type="Proteomes" id="UP001208041">
    <property type="component" value="Unassembled WGS sequence"/>
</dbReference>
<name>A0AAE3LUR8_9RHOB</name>
<dbReference type="Gene3D" id="3.30.200.20">
    <property type="entry name" value="Phosphorylase Kinase, domain 1"/>
    <property type="match status" value="1"/>
</dbReference>
<dbReference type="InterPro" id="IPR008266">
    <property type="entry name" value="Tyr_kinase_AS"/>
</dbReference>
<dbReference type="SUPFAM" id="SSF56112">
    <property type="entry name" value="Protein kinase-like (PK-like)"/>
    <property type="match status" value="1"/>
</dbReference>
<protein>
    <submittedName>
        <fullName evidence="2">Aminoglycoside phosphotransferase family protein</fullName>
    </submittedName>
</protein>
<proteinExistence type="predicted"/>
<dbReference type="Gene3D" id="3.90.1200.10">
    <property type="match status" value="1"/>
</dbReference>
<sequence length="337" mass="37026">MANELSERCVALVEELGLGLASDVANVTPLTGGVASDIASLSVKGRKMCIKFALPKLKVAADWSAPVHRNAAEYAWLKVAAEVCPNSAVQLYGRSEAAHGFAMEFVTGADVYLWKEAMLSEQPLRGEARQVAEMVVQIHAASAKPEFDRSAFNNRDDFRAIRIEPYLLFTAQQHPDLAEPLNALAEMLYNSDQVLVHGDVSPKNILLRKGGPVLLDAECATMGDASFDPSFCLNHLVLKAVHLPSLRSELLQEIGVFWRTYAAHIDWEPAVDLEARVCQLLPALMLGRVDGKSPVEYFSEDERTLVRAIAKELVSQPATTLAEFVERLEILIKDTNS</sequence>
<reference evidence="2" key="1">
    <citation type="submission" date="2022-10" db="EMBL/GenBank/DDBJ databases">
        <authorList>
            <person name="Yue Y."/>
        </authorList>
    </citation>
    <scope>NUCLEOTIDE SEQUENCE</scope>
    <source>
        <strain evidence="2">Z654</strain>
    </source>
</reference>
<organism evidence="2 3">
    <name type="scientific">Halocynthiibacter halioticoli</name>
    <dbReference type="NCBI Taxonomy" id="2986804"/>
    <lineage>
        <taxon>Bacteria</taxon>
        <taxon>Pseudomonadati</taxon>
        <taxon>Pseudomonadota</taxon>
        <taxon>Alphaproteobacteria</taxon>
        <taxon>Rhodobacterales</taxon>
        <taxon>Paracoccaceae</taxon>
        <taxon>Halocynthiibacter</taxon>
    </lineage>
</organism>
<evidence type="ECO:0000313" key="3">
    <source>
        <dbReference type="Proteomes" id="UP001208041"/>
    </source>
</evidence>
<dbReference type="PROSITE" id="PS00109">
    <property type="entry name" value="PROTEIN_KINASE_TYR"/>
    <property type="match status" value="1"/>
</dbReference>